<feature type="region of interest" description="Disordered" evidence="1">
    <location>
        <begin position="197"/>
        <end position="224"/>
    </location>
</feature>
<feature type="compositionally biased region" description="Basic and acidic residues" evidence="1">
    <location>
        <begin position="198"/>
        <end position="209"/>
    </location>
</feature>
<dbReference type="Proteomes" id="UP000294933">
    <property type="component" value="Unassembled WGS sequence"/>
</dbReference>
<protein>
    <submittedName>
        <fullName evidence="2">Uncharacterized protein</fullName>
    </submittedName>
</protein>
<dbReference type="AlphaFoldDB" id="A0A4Y7PJU4"/>
<feature type="region of interest" description="Disordered" evidence="1">
    <location>
        <begin position="1"/>
        <end position="28"/>
    </location>
</feature>
<keyword evidence="3" id="KW-1185">Reference proteome</keyword>
<name>A0A4Y7PJU4_9AGAM</name>
<accession>A0A4Y7PJU4</accession>
<proteinExistence type="predicted"/>
<dbReference type="EMBL" id="ML170305">
    <property type="protein sequence ID" value="TDL14819.1"/>
    <property type="molecule type" value="Genomic_DNA"/>
</dbReference>
<dbReference type="VEuPathDB" id="FungiDB:BD410DRAFT_809412"/>
<gene>
    <name evidence="2" type="ORF">BD410DRAFT_809412</name>
</gene>
<sequence length="224" mass="24987">MSGIGIDSSEWPVRDGSADGGVLATGERERDRGGSRRLCRIVWVDIGFYDHLACPEIYQCGQRAAGAAETEGGWTRKMRRGGNEIVRDSRGCSASQGSVSLGKTVVNVMRSIGKGNVRRERWERWASEWVHSQGGYSVSDGYLSVAASVWRVLKLIREASEQRGQRERWASEWVQSKGEARKSESESRTIQAVIAGRMGREQQERRERWAGGVQEQAGNSQIRK</sequence>
<evidence type="ECO:0000313" key="3">
    <source>
        <dbReference type="Proteomes" id="UP000294933"/>
    </source>
</evidence>
<evidence type="ECO:0000256" key="1">
    <source>
        <dbReference type="SAM" id="MobiDB-lite"/>
    </source>
</evidence>
<evidence type="ECO:0000313" key="2">
    <source>
        <dbReference type="EMBL" id="TDL14819.1"/>
    </source>
</evidence>
<reference evidence="2 3" key="1">
    <citation type="submission" date="2018-06" db="EMBL/GenBank/DDBJ databases">
        <title>A transcriptomic atlas of mushroom development highlights an independent origin of complex multicellularity.</title>
        <authorList>
            <consortium name="DOE Joint Genome Institute"/>
            <person name="Krizsan K."/>
            <person name="Almasi E."/>
            <person name="Merenyi Z."/>
            <person name="Sahu N."/>
            <person name="Viragh M."/>
            <person name="Koszo T."/>
            <person name="Mondo S."/>
            <person name="Kiss B."/>
            <person name="Balint B."/>
            <person name="Kues U."/>
            <person name="Barry K."/>
            <person name="Hegedus J.C."/>
            <person name="Henrissat B."/>
            <person name="Johnson J."/>
            <person name="Lipzen A."/>
            <person name="Ohm R."/>
            <person name="Nagy I."/>
            <person name="Pangilinan J."/>
            <person name="Yan J."/>
            <person name="Xiong Y."/>
            <person name="Grigoriev I.V."/>
            <person name="Hibbett D.S."/>
            <person name="Nagy L.G."/>
        </authorList>
    </citation>
    <scope>NUCLEOTIDE SEQUENCE [LARGE SCALE GENOMIC DNA]</scope>
    <source>
        <strain evidence="2 3">SZMC22713</strain>
    </source>
</reference>
<organism evidence="2 3">
    <name type="scientific">Rickenella mellea</name>
    <dbReference type="NCBI Taxonomy" id="50990"/>
    <lineage>
        <taxon>Eukaryota</taxon>
        <taxon>Fungi</taxon>
        <taxon>Dikarya</taxon>
        <taxon>Basidiomycota</taxon>
        <taxon>Agaricomycotina</taxon>
        <taxon>Agaricomycetes</taxon>
        <taxon>Hymenochaetales</taxon>
        <taxon>Rickenellaceae</taxon>
        <taxon>Rickenella</taxon>
    </lineage>
</organism>